<evidence type="ECO:0000313" key="2">
    <source>
        <dbReference type="EMBL" id="HIY25848.1"/>
    </source>
</evidence>
<dbReference type="AlphaFoldDB" id="A0A9D1YEP0"/>
<evidence type="ECO:0000313" key="3">
    <source>
        <dbReference type="Proteomes" id="UP000823915"/>
    </source>
</evidence>
<sequence length="134" mass="15226">MEFLKTVGRAVENAASYLGEKNRRAAALNRIRAVIRCEEKAAQKEYLALGRYYYNNLRDKNNAVTEPHCAQLEEIDKRLNAAVAQLEKFYAKPEEECEEVTLEGVESFDQDPTLPQEETPAATAEEEEKLPFEG</sequence>
<gene>
    <name evidence="2" type="ORF">H9838_01585</name>
</gene>
<accession>A0A9D1YEP0</accession>
<protein>
    <submittedName>
        <fullName evidence="2">Uncharacterized protein</fullName>
    </submittedName>
</protein>
<feature type="region of interest" description="Disordered" evidence="1">
    <location>
        <begin position="100"/>
        <end position="134"/>
    </location>
</feature>
<proteinExistence type="predicted"/>
<organism evidence="2 3">
    <name type="scientific">Candidatus Acutalibacter pullistercoris</name>
    <dbReference type="NCBI Taxonomy" id="2838418"/>
    <lineage>
        <taxon>Bacteria</taxon>
        <taxon>Bacillati</taxon>
        <taxon>Bacillota</taxon>
        <taxon>Clostridia</taxon>
        <taxon>Eubacteriales</taxon>
        <taxon>Acutalibacteraceae</taxon>
        <taxon>Acutalibacter</taxon>
    </lineage>
</organism>
<dbReference type="Proteomes" id="UP000823915">
    <property type="component" value="Unassembled WGS sequence"/>
</dbReference>
<comment type="caution">
    <text evidence="2">The sequence shown here is derived from an EMBL/GenBank/DDBJ whole genome shotgun (WGS) entry which is preliminary data.</text>
</comment>
<feature type="compositionally biased region" description="Acidic residues" evidence="1">
    <location>
        <begin position="100"/>
        <end position="109"/>
    </location>
</feature>
<feature type="compositionally biased region" description="Low complexity" evidence="1">
    <location>
        <begin position="112"/>
        <end position="123"/>
    </location>
</feature>
<reference evidence="2" key="1">
    <citation type="journal article" date="2021" name="PeerJ">
        <title>Extensive microbial diversity within the chicken gut microbiome revealed by metagenomics and culture.</title>
        <authorList>
            <person name="Gilroy R."/>
            <person name="Ravi A."/>
            <person name="Getino M."/>
            <person name="Pursley I."/>
            <person name="Horton D.L."/>
            <person name="Alikhan N.F."/>
            <person name="Baker D."/>
            <person name="Gharbi K."/>
            <person name="Hall N."/>
            <person name="Watson M."/>
            <person name="Adriaenssens E.M."/>
            <person name="Foster-Nyarko E."/>
            <person name="Jarju S."/>
            <person name="Secka A."/>
            <person name="Antonio M."/>
            <person name="Oren A."/>
            <person name="Chaudhuri R.R."/>
            <person name="La Ragione R."/>
            <person name="Hildebrand F."/>
            <person name="Pallen M.J."/>
        </authorList>
    </citation>
    <scope>NUCLEOTIDE SEQUENCE</scope>
    <source>
        <strain evidence="2">1282</strain>
    </source>
</reference>
<dbReference type="EMBL" id="DXDU01000021">
    <property type="protein sequence ID" value="HIY25848.1"/>
    <property type="molecule type" value="Genomic_DNA"/>
</dbReference>
<name>A0A9D1YEP0_9FIRM</name>
<reference evidence="2" key="2">
    <citation type="submission" date="2021-04" db="EMBL/GenBank/DDBJ databases">
        <authorList>
            <person name="Gilroy R."/>
        </authorList>
    </citation>
    <scope>NUCLEOTIDE SEQUENCE</scope>
    <source>
        <strain evidence="2">1282</strain>
    </source>
</reference>
<evidence type="ECO:0000256" key="1">
    <source>
        <dbReference type="SAM" id="MobiDB-lite"/>
    </source>
</evidence>